<evidence type="ECO:0000256" key="2">
    <source>
        <dbReference type="ARBA" id="ARBA00004651"/>
    </source>
</evidence>
<keyword evidence="13 19" id="KW-1133">Transmembrane helix</keyword>
<evidence type="ECO:0000256" key="11">
    <source>
        <dbReference type="ARBA" id="ARBA00022692"/>
    </source>
</evidence>
<dbReference type="PANTHER" id="PTHR46382:SF1">
    <property type="entry name" value="PHOSPHATIDATE CYTIDYLYLTRANSFERASE"/>
    <property type="match status" value="1"/>
</dbReference>
<reference evidence="20 21" key="1">
    <citation type="submission" date="2016-10" db="EMBL/GenBank/DDBJ databases">
        <authorList>
            <person name="de Groot N.N."/>
        </authorList>
    </citation>
    <scope>NUCLEOTIDE SEQUENCE [LARGE SCALE GENOMIC DNA]</scope>
    <source>
        <strain evidence="20 21">Calf135</strain>
    </source>
</reference>
<dbReference type="PANTHER" id="PTHR46382">
    <property type="entry name" value="PHOSPHATIDATE CYTIDYLYLTRANSFERASE"/>
    <property type="match status" value="1"/>
</dbReference>
<feature type="transmembrane region" description="Helical" evidence="19">
    <location>
        <begin position="75"/>
        <end position="93"/>
    </location>
</feature>
<keyword evidence="14" id="KW-0443">Lipid metabolism</keyword>
<evidence type="ECO:0000256" key="9">
    <source>
        <dbReference type="ARBA" id="ARBA00022516"/>
    </source>
</evidence>
<evidence type="ECO:0000256" key="19">
    <source>
        <dbReference type="SAM" id="Phobius"/>
    </source>
</evidence>
<keyword evidence="15 19" id="KW-0472">Membrane</keyword>
<comment type="similarity">
    <text evidence="5 18">Belongs to the CDS family.</text>
</comment>
<feature type="transmembrane region" description="Helical" evidence="19">
    <location>
        <begin position="170"/>
        <end position="189"/>
    </location>
</feature>
<evidence type="ECO:0000256" key="5">
    <source>
        <dbReference type="ARBA" id="ARBA00010185"/>
    </source>
</evidence>
<protein>
    <recommendedName>
        <fullName evidence="7 18">Phosphatidate cytidylyltransferase</fullName>
        <ecNumber evidence="6 18">2.7.7.41</ecNumber>
    </recommendedName>
</protein>
<dbReference type="Pfam" id="PF01148">
    <property type="entry name" value="CTP_transf_1"/>
    <property type="match status" value="1"/>
</dbReference>
<dbReference type="EC" id="2.7.7.41" evidence="6 18"/>
<evidence type="ECO:0000256" key="3">
    <source>
        <dbReference type="ARBA" id="ARBA00005119"/>
    </source>
</evidence>
<dbReference type="RefSeq" id="WP_091975617.1">
    <property type="nucleotide sequence ID" value="NZ_FODF01000008.1"/>
</dbReference>
<dbReference type="GO" id="GO:0005886">
    <property type="term" value="C:plasma membrane"/>
    <property type="evidence" value="ECO:0007669"/>
    <property type="project" value="UniProtKB-SubCell"/>
</dbReference>
<evidence type="ECO:0000256" key="15">
    <source>
        <dbReference type="ARBA" id="ARBA00023136"/>
    </source>
</evidence>
<proteinExistence type="inferred from homology"/>
<dbReference type="PROSITE" id="PS01315">
    <property type="entry name" value="CDS"/>
    <property type="match status" value="1"/>
</dbReference>
<feature type="transmembrane region" description="Helical" evidence="19">
    <location>
        <begin position="49"/>
        <end position="69"/>
    </location>
</feature>
<evidence type="ECO:0000256" key="18">
    <source>
        <dbReference type="RuleBase" id="RU003938"/>
    </source>
</evidence>
<comment type="catalytic activity">
    <reaction evidence="1 18">
        <text>a 1,2-diacyl-sn-glycero-3-phosphate + CTP + H(+) = a CDP-1,2-diacyl-sn-glycerol + diphosphate</text>
        <dbReference type="Rhea" id="RHEA:16229"/>
        <dbReference type="ChEBI" id="CHEBI:15378"/>
        <dbReference type="ChEBI" id="CHEBI:33019"/>
        <dbReference type="ChEBI" id="CHEBI:37563"/>
        <dbReference type="ChEBI" id="CHEBI:58332"/>
        <dbReference type="ChEBI" id="CHEBI:58608"/>
        <dbReference type="EC" id="2.7.7.41"/>
    </reaction>
</comment>
<keyword evidence="12 18" id="KW-0548">Nucleotidyltransferase</keyword>
<gene>
    <name evidence="20" type="ORF">SAMN05216454_1083</name>
</gene>
<keyword evidence="21" id="KW-1185">Reference proteome</keyword>
<keyword evidence="17" id="KW-1208">Phospholipid metabolism</keyword>
<evidence type="ECO:0000256" key="7">
    <source>
        <dbReference type="ARBA" id="ARBA00019373"/>
    </source>
</evidence>
<name>A0A1H8IEM3_9FIRM</name>
<comment type="pathway">
    <text evidence="4">Lipid metabolism.</text>
</comment>
<evidence type="ECO:0000313" key="21">
    <source>
        <dbReference type="Proteomes" id="UP000199512"/>
    </source>
</evidence>
<dbReference type="OrthoDB" id="9799199at2"/>
<keyword evidence="8" id="KW-1003">Cell membrane</keyword>
<keyword evidence="16" id="KW-0594">Phospholipid biosynthesis</keyword>
<feature type="transmembrane region" description="Helical" evidence="19">
    <location>
        <begin position="130"/>
        <end position="149"/>
    </location>
</feature>
<feature type="transmembrane region" description="Helical" evidence="19">
    <location>
        <begin position="195"/>
        <end position="215"/>
    </location>
</feature>
<accession>A0A1H8IEM3</accession>
<feature type="transmembrane region" description="Helical" evidence="19">
    <location>
        <begin position="236"/>
        <end position="258"/>
    </location>
</feature>
<evidence type="ECO:0000256" key="10">
    <source>
        <dbReference type="ARBA" id="ARBA00022679"/>
    </source>
</evidence>
<evidence type="ECO:0000256" key="13">
    <source>
        <dbReference type="ARBA" id="ARBA00022989"/>
    </source>
</evidence>
<feature type="transmembrane region" description="Helical" evidence="19">
    <location>
        <begin position="6"/>
        <end position="37"/>
    </location>
</feature>
<evidence type="ECO:0000256" key="6">
    <source>
        <dbReference type="ARBA" id="ARBA00012487"/>
    </source>
</evidence>
<dbReference type="UniPathway" id="UPA00557">
    <property type="reaction ID" value="UER00614"/>
</dbReference>
<sequence length="259" mass="28841">MKKRFISAMIMLPLLILLIVRGVPLYVGGAILMLIALHEFYSAFENIDYHPIKILGYAYAIFVFFANLYGFTTEAYSFGLFLVFIISILFVLAQKSDVIDICLTFCGIFYICMCFNYIIMTVNNINNGKIFVWLIFIISFATDIFAYLVGKRFGKNKLIPSVSPNKTVEGSLGGIAASVIFSVIFGIAFKLPIMVMILVSLVGSIVAQMGDLIASSIKRYVGIKDFGKIIPGHGGVLDRFDSVLLVSPYVYLVLVYFIK</sequence>
<organism evidence="20 21">
    <name type="scientific">Peptostreptococcus russellii</name>
    <dbReference type="NCBI Taxonomy" id="215200"/>
    <lineage>
        <taxon>Bacteria</taxon>
        <taxon>Bacillati</taxon>
        <taxon>Bacillota</taxon>
        <taxon>Clostridia</taxon>
        <taxon>Peptostreptococcales</taxon>
        <taxon>Peptostreptococcaceae</taxon>
        <taxon>Peptostreptococcus</taxon>
    </lineage>
</organism>
<evidence type="ECO:0000256" key="4">
    <source>
        <dbReference type="ARBA" id="ARBA00005189"/>
    </source>
</evidence>
<evidence type="ECO:0000256" key="12">
    <source>
        <dbReference type="ARBA" id="ARBA00022695"/>
    </source>
</evidence>
<feature type="transmembrane region" description="Helical" evidence="19">
    <location>
        <begin position="98"/>
        <end position="118"/>
    </location>
</feature>
<dbReference type="STRING" id="215200.SAMN05216454_1083"/>
<dbReference type="GO" id="GO:0004605">
    <property type="term" value="F:phosphatidate cytidylyltransferase activity"/>
    <property type="evidence" value="ECO:0007669"/>
    <property type="project" value="UniProtKB-EC"/>
</dbReference>
<keyword evidence="9" id="KW-0444">Lipid biosynthesis</keyword>
<evidence type="ECO:0000256" key="16">
    <source>
        <dbReference type="ARBA" id="ARBA00023209"/>
    </source>
</evidence>
<dbReference type="EMBL" id="FODF01000008">
    <property type="protein sequence ID" value="SEN67213.1"/>
    <property type="molecule type" value="Genomic_DNA"/>
</dbReference>
<dbReference type="InterPro" id="IPR000374">
    <property type="entry name" value="PC_trans"/>
</dbReference>
<evidence type="ECO:0000256" key="17">
    <source>
        <dbReference type="ARBA" id="ARBA00023264"/>
    </source>
</evidence>
<dbReference type="GO" id="GO:0016024">
    <property type="term" value="P:CDP-diacylglycerol biosynthetic process"/>
    <property type="evidence" value="ECO:0007669"/>
    <property type="project" value="UniProtKB-UniPathway"/>
</dbReference>
<evidence type="ECO:0000313" key="20">
    <source>
        <dbReference type="EMBL" id="SEN67213.1"/>
    </source>
</evidence>
<keyword evidence="11 18" id="KW-0812">Transmembrane</keyword>
<evidence type="ECO:0000256" key="1">
    <source>
        <dbReference type="ARBA" id="ARBA00001698"/>
    </source>
</evidence>
<evidence type="ECO:0000256" key="14">
    <source>
        <dbReference type="ARBA" id="ARBA00023098"/>
    </source>
</evidence>
<comment type="subcellular location">
    <subcellularLocation>
        <location evidence="2">Cell membrane</location>
        <topology evidence="2">Multi-pass membrane protein</topology>
    </subcellularLocation>
</comment>
<comment type="pathway">
    <text evidence="3 18">Phospholipid metabolism; CDP-diacylglycerol biosynthesis; CDP-diacylglycerol from sn-glycerol 3-phosphate: step 3/3.</text>
</comment>
<evidence type="ECO:0000256" key="8">
    <source>
        <dbReference type="ARBA" id="ARBA00022475"/>
    </source>
</evidence>
<dbReference type="AlphaFoldDB" id="A0A1H8IEM3"/>
<keyword evidence="10 18" id="KW-0808">Transferase</keyword>
<dbReference type="Proteomes" id="UP000199512">
    <property type="component" value="Unassembled WGS sequence"/>
</dbReference>